<evidence type="ECO:0000256" key="1">
    <source>
        <dbReference type="ARBA" id="ARBA00006484"/>
    </source>
</evidence>
<dbReference type="PIRSF" id="PIRSF000126">
    <property type="entry name" value="11-beta-HSD1"/>
    <property type="match status" value="1"/>
</dbReference>
<evidence type="ECO:0000313" key="4">
    <source>
        <dbReference type="EMBL" id="KAA9349579.1"/>
    </source>
</evidence>
<name>A0A5N1JFR0_9BACT</name>
<accession>A0A5N1JFR0</accession>
<dbReference type="Pfam" id="PF00106">
    <property type="entry name" value="adh_short"/>
    <property type="match status" value="1"/>
</dbReference>
<keyword evidence="2" id="KW-0560">Oxidoreductase</keyword>
<dbReference type="PROSITE" id="PS00061">
    <property type="entry name" value="ADH_SHORT"/>
    <property type="match status" value="1"/>
</dbReference>
<evidence type="ECO:0000256" key="2">
    <source>
        <dbReference type="ARBA" id="ARBA00023002"/>
    </source>
</evidence>
<dbReference type="InterPro" id="IPR036291">
    <property type="entry name" value="NAD(P)-bd_dom_sf"/>
</dbReference>
<evidence type="ECO:0000313" key="5">
    <source>
        <dbReference type="Proteomes" id="UP000326344"/>
    </source>
</evidence>
<gene>
    <name evidence="4" type="ORF">F0P93_19135</name>
</gene>
<evidence type="ECO:0000256" key="3">
    <source>
        <dbReference type="RuleBase" id="RU000363"/>
    </source>
</evidence>
<dbReference type="Proteomes" id="UP000326344">
    <property type="component" value="Unassembled WGS sequence"/>
</dbReference>
<proteinExistence type="inferred from homology"/>
<dbReference type="Gene3D" id="3.40.50.720">
    <property type="entry name" value="NAD(P)-binding Rossmann-like Domain"/>
    <property type="match status" value="1"/>
</dbReference>
<dbReference type="SUPFAM" id="SSF51735">
    <property type="entry name" value="NAD(P)-binding Rossmann-fold domains"/>
    <property type="match status" value="1"/>
</dbReference>
<comment type="caution">
    <text evidence="4">The sequence shown here is derived from an EMBL/GenBank/DDBJ whole genome shotgun (WGS) entry which is preliminary data.</text>
</comment>
<organism evidence="4 5">
    <name type="scientific">Larkinella humicola</name>
    <dbReference type="NCBI Taxonomy" id="2607654"/>
    <lineage>
        <taxon>Bacteria</taxon>
        <taxon>Pseudomonadati</taxon>
        <taxon>Bacteroidota</taxon>
        <taxon>Cytophagia</taxon>
        <taxon>Cytophagales</taxon>
        <taxon>Spirosomataceae</taxon>
        <taxon>Larkinella</taxon>
    </lineage>
</organism>
<dbReference type="EMBL" id="VTWS01000005">
    <property type="protein sequence ID" value="KAA9349579.1"/>
    <property type="molecule type" value="Genomic_DNA"/>
</dbReference>
<comment type="similarity">
    <text evidence="1 3">Belongs to the short-chain dehydrogenases/reductases (SDR) family.</text>
</comment>
<reference evidence="4 5" key="1">
    <citation type="submission" date="2019-09" db="EMBL/GenBank/DDBJ databases">
        <title>Genome Sequence of Larkinella sp MA1.</title>
        <authorList>
            <person name="Srinivasan S."/>
        </authorList>
    </citation>
    <scope>NUCLEOTIDE SEQUENCE [LARGE SCALE GENOMIC DNA]</scope>
    <source>
        <strain evidence="4 5">MA1</strain>
    </source>
</reference>
<sequence length="261" mass="28797">MPSALITGAAKGIGRAIAGELARLNYDLFLIDIDESELLRTARRLEEQHGRFTYTLTLDLSQPDVAQTIQTWYKQFRNDLEVVVNNAGFGLNGSFEQIPIAEQLEVINVNIKALVEISYAFVPILKEQKKAYLLNVGSTTAYQTVPYVSIYAASKAFVVSFTRGLRHELRHSNLSVSCLSPGSTDTDFVNRARMGESIRKTASKLNMSPESVAKIAVKGLFRGESEIIPGFINQVGAFLPRVVPKSLVEKVVGGIYEPKDN</sequence>
<dbReference type="CDD" id="cd05233">
    <property type="entry name" value="SDR_c"/>
    <property type="match status" value="1"/>
</dbReference>
<keyword evidence="5" id="KW-1185">Reference proteome</keyword>
<dbReference type="AlphaFoldDB" id="A0A5N1JFR0"/>
<protein>
    <submittedName>
        <fullName evidence="4">SDR family oxidoreductase</fullName>
    </submittedName>
</protein>
<dbReference type="PRINTS" id="PR00080">
    <property type="entry name" value="SDRFAMILY"/>
</dbReference>
<dbReference type="PRINTS" id="PR00081">
    <property type="entry name" value="GDHRDH"/>
</dbReference>
<dbReference type="RefSeq" id="WP_150878793.1">
    <property type="nucleotide sequence ID" value="NZ_VTWS01000005.1"/>
</dbReference>
<dbReference type="PANTHER" id="PTHR42901:SF1">
    <property type="entry name" value="ALCOHOL DEHYDROGENASE"/>
    <property type="match status" value="1"/>
</dbReference>
<dbReference type="InterPro" id="IPR002347">
    <property type="entry name" value="SDR_fam"/>
</dbReference>
<dbReference type="PANTHER" id="PTHR42901">
    <property type="entry name" value="ALCOHOL DEHYDROGENASE"/>
    <property type="match status" value="1"/>
</dbReference>
<dbReference type="InterPro" id="IPR020904">
    <property type="entry name" value="Sc_DH/Rdtase_CS"/>
</dbReference>
<dbReference type="GO" id="GO:0016491">
    <property type="term" value="F:oxidoreductase activity"/>
    <property type="evidence" value="ECO:0007669"/>
    <property type="project" value="UniProtKB-KW"/>
</dbReference>